<feature type="non-terminal residue" evidence="1">
    <location>
        <position position="1"/>
    </location>
</feature>
<feature type="non-terminal residue" evidence="1">
    <location>
        <position position="286"/>
    </location>
</feature>
<name>A0A699R0M7_TANCI</name>
<evidence type="ECO:0000313" key="1">
    <source>
        <dbReference type="EMBL" id="GFC76844.1"/>
    </source>
</evidence>
<dbReference type="AlphaFoldDB" id="A0A699R0M7"/>
<comment type="caution">
    <text evidence="1">The sequence shown here is derived from an EMBL/GenBank/DDBJ whole genome shotgun (WGS) entry which is preliminary data.</text>
</comment>
<dbReference type="EMBL" id="BKCJ011058303">
    <property type="protein sequence ID" value="GFC76844.1"/>
    <property type="molecule type" value="Genomic_DNA"/>
</dbReference>
<organism evidence="1">
    <name type="scientific">Tanacetum cinerariifolium</name>
    <name type="common">Dalmatian daisy</name>
    <name type="synonym">Chrysanthemum cinerariifolium</name>
    <dbReference type="NCBI Taxonomy" id="118510"/>
    <lineage>
        <taxon>Eukaryota</taxon>
        <taxon>Viridiplantae</taxon>
        <taxon>Streptophyta</taxon>
        <taxon>Embryophyta</taxon>
        <taxon>Tracheophyta</taxon>
        <taxon>Spermatophyta</taxon>
        <taxon>Magnoliopsida</taxon>
        <taxon>eudicotyledons</taxon>
        <taxon>Gunneridae</taxon>
        <taxon>Pentapetalae</taxon>
        <taxon>asterids</taxon>
        <taxon>campanulids</taxon>
        <taxon>Asterales</taxon>
        <taxon>Asteraceae</taxon>
        <taxon>Asteroideae</taxon>
        <taxon>Anthemideae</taxon>
        <taxon>Anthemidinae</taxon>
        <taxon>Tanacetum</taxon>
    </lineage>
</organism>
<proteinExistence type="predicted"/>
<sequence length="286" mass="29652">AARVASATEVAATAFFQVVVAHAFAVAGALVHGQLADAVAEVDFKIEVMDNVGAVLNQQGRIYLVANVDGACEEVFGPKADAAAPVGEVAAHVEAIDAEAALVALQLHLLPAVKAKALNSPHFAERIRSLGAGVKHKALVAGCVDGVGVVVVEHRVVRVDAAVQRQLARVHARKNAGAVGIFLARVVVVGNNGVAAGSAKALNRAGRIAHEGRHIQVNLLLHHRAVADFVVVGVLGSQLRITDSSLQRVGRLPVGVQKLQRGALNAAVIGQLEYVAVVKFAREVHA</sequence>
<accession>A0A699R0M7</accession>
<reference evidence="1" key="1">
    <citation type="journal article" date="2019" name="Sci. Rep.">
        <title>Draft genome of Tanacetum cinerariifolium, the natural source of mosquito coil.</title>
        <authorList>
            <person name="Yamashiro T."/>
            <person name="Shiraishi A."/>
            <person name="Satake H."/>
            <person name="Nakayama K."/>
        </authorList>
    </citation>
    <scope>NUCLEOTIDE SEQUENCE</scope>
</reference>
<protein>
    <submittedName>
        <fullName evidence="1">Uncharacterized protein</fullName>
    </submittedName>
</protein>
<gene>
    <name evidence="1" type="ORF">Tci_848814</name>
</gene>